<dbReference type="PROSITE" id="PS50933">
    <property type="entry name" value="CHRD"/>
    <property type="match status" value="1"/>
</dbReference>
<dbReference type="Pfam" id="PF07452">
    <property type="entry name" value="CHRD"/>
    <property type="match status" value="1"/>
</dbReference>
<evidence type="ECO:0000256" key="1">
    <source>
        <dbReference type="SAM" id="SignalP"/>
    </source>
</evidence>
<dbReference type="SMART" id="SM00754">
    <property type="entry name" value="CHRD"/>
    <property type="match status" value="1"/>
</dbReference>
<organism evidence="3 4">
    <name type="scientific">Caballeronia sordidicola</name>
    <name type="common">Burkholderia sordidicola</name>
    <dbReference type="NCBI Taxonomy" id="196367"/>
    <lineage>
        <taxon>Bacteria</taxon>
        <taxon>Pseudomonadati</taxon>
        <taxon>Pseudomonadota</taxon>
        <taxon>Betaproteobacteria</taxon>
        <taxon>Burkholderiales</taxon>
        <taxon>Burkholderiaceae</taxon>
        <taxon>Caballeronia</taxon>
    </lineage>
</organism>
<sequence>MKLNRMLTAAALSLTLAVPALAFADTVNLKADLLASSEVPPKDSQGHGKLDGTYDTASRMLQWKVTYADLTGPASMAHFHGPAPVGKNAGVVIPIDPSKLPSPIEGSATLTDAQAKDLLAGNWYFNVHTAKNPGGEIRGQVEAAK</sequence>
<evidence type="ECO:0000313" key="4">
    <source>
        <dbReference type="Proteomes" id="UP000054893"/>
    </source>
</evidence>
<gene>
    <name evidence="3" type="ORF">AWB64_05981</name>
</gene>
<protein>
    <submittedName>
        <fullName evidence="3">CHRD domain-containing superfamily protein</fullName>
    </submittedName>
</protein>
<feature type="chain" id="PRO_5007810674" evidence="1">
    <location>
        <begin position="23"/>
        <end position="145"/>
    </location>
</feature>
<accession>A0A158ICR1</accession>
<evidence type="ECO:0000313" key="3">
    <source>
        <dbReference type="EMBL" id="SAL54346.1"/>
    </source>
</evidence>
<feature type="signal peptide" evidence="1">
    <location>
        <begin position="1"/>
        <end position="22"/>
    </location>
</feature>
<dbReference type="EMBL" id="FCOC02000034">
    <property type="protein sequence ID" value="SAL54346.1"/>
    <property type="molecule type" value="Genomic_DNA"/>
</dbReference>
<evidence type="ECO:0000259" key="2">
    <source>
        <dbReference type="PROSITE" id="PS50933"/>
    </source>
</evidence>
<dbReference type="AlphaFoldDB" id="A0A158ICR1"/>
<dbReference type="InterPro" id="IPR010895">
    <property type="entry name" value="CHRD"/>
</dbReference>
<name>A0A158ICR1_CABSO</name>
<reference evidence="3 4" key="1">
    <citation type="submission" date="2016-01" db="EMBL/GenBank/DDBJ databases">
        <authorList>
            <person name="Oliw E.H."/>
        </authorList>
    </citation>
    <scope>NUCLEOTIDE SEQUENCE [LARGE SCALE GENOMIC DNA]</scope>
    <source>
        <strain evidence="3">LMG 22029</strain>
    </source>
</reference>
<keyword evidence="1" id="KW-0732">Signal</keyword>
<feature type="domain" description="CHRD" evidence="2">
    <location>
        <begin position="25"/>
        <end position="145"/>
    </location>
</feature>
<proteinExistence type="predicted"/>
<dbReference type="Proteomes" id="UP000054893">
    <property type="component" value="Unassembled WGS sequence"/>
</dbReference>